<proteinExistence type="predicted"/>
<gene>
    <name evidence="2" type="ORF">ETSY1_07265</name>
</gene>
<organism evidence="2 3">
    <name type="scientific">Entotheonella factor</name>
    <dbReference type="NCBI Taxonomy" id="1429438"/>
    <lineage>
        <taxon>Bacteria</taxon>
        <taxon>Pseudomonadati</taxon>
        <taxon>Nitrospinota/Tectimicrobiota group</taxon>
        <taxon>Candidatus Tectimicrobiota</taxon>
        <taxon>Candidatus Entotheonellia</taxon>
        <taxon>Candidatus Entotheonellales</taxon>
        <taxon>Candidatus Entotheonellaceae</taxon>
        <taxon>Candidatus Entotheonella</taxon>
    </lineage>
</organism>
<dbReference type="PANTHER" id="PTHR43777:SF1">
    <property type="entry name" value="MOLYBDENUM COFACTOR CYTIDYLYLTRANSFERASE"/>
    <property type="match status" value="1"/>
</dbReference>
<protein>
    <recommendedName>
        <fullName evidence="1">MobA-like NTP transferase domain-containing protein</fullName>
    </recommendedName>
</protein>
<dbReference type="InterPro" id="IPR029044">
    <property type="entry name" value="Nucleotide-diphossugar_trans"/>
</dbReference>
<name>W4LU11_ENTF1</name>
<dbReference type="HOGENOM" id="CLU_061980_1_2_7"/>
<evidence type="ECO:0000313" key="3">
    <source>
        <dbReference type="Proteomes" id="UP000019141"/>
    </source>
</evidence>
<sequence>MGKLKALLPFGGRTVIEQVIHNLLQVNLDGVAVVLGHRAPEIAAVLEPLPVRMVHNARYREGMTSSVQAALEQIVPIPEAYMLALVDQPHLGHEPAQHVLEAFTQTRQGLVIPTYQGKRGHPIVLSCKYRQEVLDLGPDQGLNLVTRGHPEDTLEVPLADEFILQDMDYPEDYEAVLKQWQQRMHAS</sequence>
<dbReference type="EMBL" id="AZHW01000230">
    <property type="protein sequence ID" value="ETX01473.1"/>
    <property type="molecule type" value="Genomic_DNA"/>
</dbReference>
<keyword evidence="3" id="KW-1185">Reference proteome</keyword>
<evidence type="ECO:0000259" key="1">
    <source>
        <dbReference type="Pfam" id="PF12804"/>
    </source>
</evidence>
<evidence type="ECO:0000313" key="2">
    <source>
        <dbReference type="EMBL" id="ETX01473.1"/>
    </source>
</evidence>
<dbReference type="CDD" id="cd04182">
    <property type="entry name" value="GT_2_like_f"/>
    <property type="match status" value="1"/>
</dbReference>
<comment type="caution">
    <text evidence="2">The sequence shown here is derived from an EMBL/GenBank/DDBJ whole genome shotgun (WGS) entry which is preliminary data.</text>
</comment>
<dbReference type="Pfam" id="PF12804">
    <property type="entry name" value="NTP_transf_3"/>
    <property type="match status" value="1"/>
</dbReference>
<dbReference type="GO" id="GO:0016779">
    <property type="term" value="F:nucleotidyltransferase activity"/>
    <property type="evidence" value="ECO:0007669"/>
    <property type="project" value="UniProtKB-ARBA"/>
</dbReference>
<accession>W4LU11</accession>
<dbReference type="Gene3D" id="3.90.550.10">
    <property type="entry name" value="Spore Coat Polysaccharide Biosynthesis Protein SpsA, Chain A"/>
    <property type="match status" value="1"/>
</dbReference>
<dbReference type="Proteomes" id="UP000019141">
    <property type="component" value="Unassembled WGS sequence"/>
</dbReference>
<dbReference type="AlphaFoldDB" id="W4LU11"/>
<dbReference type="InterPro" id="IPR025877">
    <property type="entry name" value="MobA-like_NTP_Trfase"/>
</dbReference>
<dbReference type="SUPFAM" id="SSF53448">
    <property type="entry name" value="Nucleotide-diphospho-sugar transferases"/>
    <property type="match status" value="1"/>
</dbReference>
<reference evidence="2 3" key="1">
    <citation type="journal article" date="2014" name="Nature">
        <title>An environmental bacterial taxon with a large and distinct metabolic repertoire.</title>
        <authorList>
            <person name="Wilson M.C."/>
            <person name="Mori T."/>
            <person name="Ruckert C."/>
            <person name="Uria A.R."/>
            <person name="Helf M.J."/>
            <person name="Takada K."/>
            <person name="Gernert C."/>
            <person name="Steffens U.A."/>
            <person name="Heycke N."/>
            <person name="Schmitt S."/>
            <person name="Rinke C."/>
            <person name="Helfrich E.J."/>
            <person name="Brachmann A.O."/>
            <person name="Gurgui C."/>
            <person name="Wakimoto T."/>
            <person name="Kracht M."/>
            <person name="Crusemann M."/>
            <person name="Hentschel U."/>
            <person name="Abe I."/>
            <person name="Matsunaga S."/>
            <person name="Kalinowski J."/>
            <person name="Takeyama H."/>
            <person name="Piel J."/>
        </authorList>
    </citation>
    <scope>NUCLEOTIDE SEQUENCE [LARGE SCALE GENOMIC DNA]</scope>
    <source>
        <strain evidence="3">TSY1</strain>
    </source>
</reference>
<feature type="domain" description="MobA-like NTP transferase" evidence="1">
    <location>
        <begin position="1"/>
        <end position="149"/>
    </location>
</feature>
<dbReference type="PANTHER" id="PTHR43777">
    <property type="entry name" value="MOLYBDENUM COFACTOR CYTIDYLYLTRANSFERASE"/>
    <property type="match status" value="1"/>
</dbReference>